<keyword evidence="5" id="KW-1185">Reference proteome</keyword>
<gene>
    <name evidence="4" type="ORF">BA724_01660</name>
</gene>
<proteinExistence type="inferred from homology"/>
<evidence type="ECO:0000256" key="2">
    <source>
        <dbReference type="ARBA" id="ARBA00024325"/>
    </source>
</evidence>
<dbReference type="InterPro" id="IPR012851">
    <property type="entry name" value="Spore_coat_CotF-like"/>
</dbReference>
<evidence type="ECO:0000256" key="3">
    <source>
        <dbReference type="ARBA" id="ARBA00024344"/>
    </source>
</evidence>
<dbReference type="GO" id="GO:0030435">
    <property type="term" value="P:sporulation resulting in formation of a cellular spore"/>
    <property type="evidence" value="ECO:0007669"/>
    <property type="project" value="UniProtKB-KW"/>
</dbReference>
<dbReference type="Pfam" id="PF07875">
    <property type="entry name" value="Coat_F"/>
    <property type="match status" value="1"/>
</dbReference>
<dbReference type="Gene3D" id="1.20.1260.10">
    <property type="match status" value="1"/>
</dbReference>
<dbReference type="OrthoDB" id="1930261at2"/>
<sequence>MNDLFKNMAGMSGLTDQVIASDFLISAKSGVKTTAFALTEAATPELRSALREQLMAAISTHESISKYMVEKGYYHPYNLDEQAKIDTAAAQTSQDLVD</sequence>
<dbReference type="Proteomes" id="UP000095658">
    <property type="component" value="Unassembled WGS sequence"/>
</dbReference>
<reference evidence="4 5" key="1">
    <citation type="submission" date="2016-06" db="EMBL/GenBank/DDBJ databases">
        <title>Domibacillus iocasae genome sequencing.</title>
        <authorList>
            <person name="Verma A."/>
            <person name="Pal Y."/>
            <person name="Ojha A.K."/>
            <person name="Krishnamurthi S."/>
        </authorList>
    </citation>
    <scope>NUCLEOTIDE SEQUENCE [LARGE SCALE GENOMIC DNA]</scope>
    <source>
        <strain evidence="4 5">DSM 29979</strain>
    </source>
</reference>
<dbReference type="AlphaFoldDB" id="A0A1E7DR24"/>
<evidence type="ECO:0000313" key="4">
    <source>
        <dbReference type="EMBL" id="OES45547.1"/>
    </source>
</evidence>
<dbReference type="InterPro" id="IPR012347">
    <property type="entry name" value="Ferritin-like"/>
</dbReference>
<dbReference type="EMBL" id="MAMP01000012">
    <property type="protein sequence ID" value="OES45547.1"/>
    <property type="molecule type" value="Genomic_DNA"/>
</dbReference>
<dbReference type="PANTHER" id="PTHR39183:SF1">
    <property type="entry name" value="SPORE COAT PROTEIN F-LIKE PROTEIN YHCQ"/>
    <property type="match status" value="1"/>
</dbReference>
<accession>A0A1E7DR24</accession>
<protein>
    <submittedName>
        <fullName evidence="4">Spore gernimation protein GerQ</fullName>
    </submittedName>
</protein>
<dbReference type="PANTHER" id="PTHR39183">
    <property type="entry name" value="SPORE COAT PROTEIN F-LIKE PROTEIN YHCQ"/>
    <property type="match status" value="1"/>
</dbReference>
<organism evidence="4 5">
    <name type="scientific">Domibacillus iocasae</name>
    <dbReference type="NCBI Taxonomy" id="1714016"/>
    <lineage>
        <taxon>Bacteria</taxon>
        <taxon>Bacillati</taxon>
        <taxon>Bacillota</taxon>
        <taxon>Bacilli</taxon>
        <taxon>Bacillales</taxon>
        <taxon>Bacillaceae</taxon>
        <taxon>Domibacillus</taxon>
    </lineage>
</organism>
<comment type="subcellular location">
    <subcellularLocation>
        <location evidence="2">Spore coat</location>
    </subcellularLocation>
</comment>
<evidence type="ECO:0000313" key="5">
    <source>
        <dbReference type="Proteomes" id="UP000095658"/>
    </source>
</evidence>
<name>A0A1E7DR24_9BACI</name>
<comment type="caution">
    <text evidence="4">The sequence shown here is derived from an EMBL/GenBank/DDBJ whole genome shotgun (WGS) entry which is preliminary data.</text>
</comment>
<comment type="similarity">
    <text evidence="3">Belongs to the CotF family.</text>
</comment>
<dbReference type="STRING" id="1714016.BA724_01660"/>
<dbReference type="RefSeq" id="WP_069937546.1">
    <property type="nucleotide sequence ID" value="NZ_MAMP01000012.1"/>
</dbReference>
<evidence type="ECO:0000256" key="1">
    <source>
        <dbReference type="ARBA" id="ARBA00022969"/>
    </source>
</evidence>
<keyword evidence="1" id="KW-0749">Sporulation</keyword>